<evidence type="ECO:0000313" key="1">
    <source>
        <dbReference type="EMBL" id="MBP2078455.1"/>
    </source>
</evidence>
<dbReference type="EMBL" id="JAGGMB010000008">
    <property type="protein sequence ID" value="MBP2078455.1"/>
    <property type="molecule type" value="Genomic_DNA"/>
</dbReference>
<dbReference type="Proteomes" id="UP001138793">
    <property type="component" value="Unassembled WGS sequence"/>
</dbReference>
<comment type="caution">
    <text evidence="1">The sequence shown here is derived from an EMBL/GenBank/DDBJ whole genome shotgun (WGS) entry which is preliminary data.</text>
</comment>
<keyword evidence="2" id="KW-1185">Reference proteome</keyword>
<gene>
    <name evidence="1" type="ORF">J2Z64_002719</name>
</gene>
<reference evidence="1" key="1">
    <citation type="submission" date="2021-03" db="EMBL/GenBank/DDBJ databases">
        <title>Genomic Encyclopedia of Type Strains, Phase IV (KMG-IV): sequencing the most valuable type-strain genomes for metagenomic binning, comparative biology and taxonomic classification.</title>
        <authorList>
            <person name="Goeker M."/>
        </authorList>
    </citation>
    <scope>NUCLEOTIDE SEQUENCE</scope>
    <source>
        <strain evidence="1">DSM 107338</strain>
    </source>
</reference>
<dbReference type="AlphaFoldDB" id="A0A9X0YW64"/>
<name>A0A9X0YW64_9BACI</name>
<sequence>MVGNRPSKEKLVFAPSIKAIDYMALERHLGILGDPDPIDAL</sequence>
<evidence type="ECO:0000313" key="2">
    <source>
        <dbReference type="Proteomes" id="UP001138793"/>
    </source>
</evidence>
<accession>A0A9X0YW64</accession>
<proteinExistence type="predicted"/>
<protein>
    <submittedName>
        <fullName evidence="1">Uncharacterized protein</fullName>
    </submittedName>
</protein>
<dbReference type="RefSeq" id="WP_275955865.1">
    <property type="nucleotide sequence ID" value="NZ_JAGGMB010000008.1"/>
</dbReference>
<organism evidence="1 2">
    <name type="scientific">Oceanobacillus polygoni</name>
    <dbReference type="NCBI Taxonomy" id="1235259"/>
    <lineage>
        <taxon>Bacteria</taxon>
        <taxon>Bacillati</taxon>
        <taxon>Bacillota</taxon>
        <taxon>Bacilli</taxon>
        <taxon>Bacillales</taxon>
        <taxon>Bacillaceae</taxon>
        <taxon>Oceanobacillus</taxon>
    </lineage>
</organism>